<evidence type="ECO:0000313" key="2">
    <source>
        <dbReference type="Proteomes" id="UP000198640"/>
    </source>
</evidence>
<accession>A0A1H3NDM6</accession>
<feature type="non-terminal residue" evidence="1">
    <location>
        <position position="1"/>
    </location>
</feature>
<dbReference type="AlphaFoldDB" id="A0A1H3NDM6"/>
<dbReference type="EMBL" id="FNOY01000072">
    <property type="protein sequence ID" value="SDY87037.1"/>
    <property type="molecule type" value="Genomic_DNA"/>
</dbReference>
<gene>
    <name evidence="1" type="ORF">SAMN05421881_10721</name>
</gene>
<dbReference type="NCBIfam" id="TIGR01167">
    <property type="entry name" value="LPXTG_anchor"/>
    <property type="match status" value="1"/>
</dbReference>
<dbReference type="Proteomes" id="UP000198640">
    <property type="component" value="Unassembled WGS sequence"/>
</dbReference>
<proteinExistence type="predicted"/>
<organism evidence="1 2">
    <name type="scientific">Nitrosomonas halophila</name>
    <dbReference type="NCBI Taxonomy" id="44576"/>
    <lineage>
        <taxon>Bacteria</taxon>
        <taxon>Pseudomonadati</taxon>
        <taxon>Pseudomonadota</taxon>
        <taxon>Betaproteobacteria</taxon>
        <taxon>Nitrosomonadales</taxon>
        <taxon>Nitrosomonadaceae</taxon>
        <taxon>Nitrosomonas</taxon>
    </lineage>
</organism>
<name>A0A1H3NDM6_9PROT</name>
<reference evidence="1 2" key="1">
    <citation type="submission" date="2016-10" db="EMBL/GenBank/DDBJ databases">
        <authorList>
            <person name="de Groot N.N."/>
        </authorList>
    </citation>
    <scope>NUCLEOTIDE SEQUENCE [LARGE SCALE GENOMIC DNA]</scope>
    <source>
        <strain evidence="1 2">Nm1</strain>
    </source>
</reference>
<evidence type="ECO:0000313" key="1">
    <source>
        <dbReference type="EMBL" id="SDY87037.1"/>
    </source>
</evidence>
<sequence length="33" mass="3351">SNLPLILGALAVAAAAGFFFMKKGKAQGEEKTA</sequence>
<protein>
    <submittedName>
        <fullName evidence="1">LPXTG-motif cell wall anchor domain-containing protein</fullName>
    </submittedName>
</protein>
<keyword evidence="2" id="KW-1185">Reference proteome</keyword>